<dbReference type="SUPFAM" id="SSF101288">
    <property type="entry name" value="L27 domain"/>
    <property type="match status" value="1"/>
</dbReference>
<dbReference type="Gene3D" id="2.30.42.10">
    <property type="match status" value="13"/>
</dbReference>
<dbReference type="GO" id="GO:0005923">
    <property type="term" value="C:bicellular tight junction"/>
    <property type="evidence" value="ECO:0007669"/>
    <property type="project" value="UniProtKB-SubCell"/>
</dbReference>
<dbReference type="Pfam" id="PF09045">
    <property type="entry name" value="L27_2"/>
    <property type="match status" value="1"/>
</dbReference>
<evidence type="ECO:0000256" key="6">
    <source>
        <dbReference type="ARBA" id="ARBA00022481"/>
    </source>
</evidence>
<dbReference type="FunFam" id="2.30.42.10:FF:000058">
    <property type="entry name" value="multiple PDZ domain protein isoform X1"/>
    <property type="match status" value="1"/>
</dbReference>
<dbReference type="GeneTree" id="ENSGT00940000155586"/>
<dbReference type="CDD" id="cd06667">
    <property type="entry name" value="PDZ2_MUPP1-like"/>
    <property type="match status" value="1"/>
</dbReference>
<feature type="region of interest" description="Disordered" evidence="19">
    <location>
        <begin position="1420"/>
        <end position="1469"/>
    </location>
</feature>
<evidence type="ECO:0000259" key="21">
    <source>
        <dbReference type="PROSITE" id="PS51022"/>
    </source>
</evidence>
<proteinExistence type="predicted"/>
<evidence type="ECO:0000256" key="4">
    <source>
        <dbReference type="ARBA" id="ARBA00022427"/>
    </source>
</evidence>
<keyword evidence="12" id="KW-0472">Membrane</keyword>
<dbReference type="Proteomes" id="UP000016666">
    <property type="component" value="Chromosome Z"/>
</dbReference>
<dbReference type="InterPro" id="IPR032078">
    <property type="entry name" value="MPDZ_u10"/>
</dbReference>
<evidence type="ECO:0000256" key="3">
    <source>
        <dbReference type="ARBA" id="ARBA00004435"/>
    </source>
</evidence>
<evidence type="ECO:0000256" key="5">
    <source>
        <dbReference type="ARBA" id="ARBA00022475"/>
    </source>
</evidence>
<dbReference type="FunFam" id="2.30.42.10:FF:000070">
    <property type="entry name" value="Multiple PDZ domain protein"/>
    <property type="match status" value="1"/>
</dbReference>
<dbReference type="CDD" id="cd06689">
    <property type="entry name" value="PDZ1_MUPP1-like"/>
    <property type="match status" value="1"/>
</dbReference>
<gene>
    <name evidence="22" type="primary">MPDZ</name>
</gene>
<keyword evidence="6" id="KW-0488">Methylation</keyword>
<feature type="domain" description="PDZ" evidence="20">
    <location>
        <begin position="880"/>
        <end position="948"/>
    </location>
</feature>
<keyword evidence="10" id="KW-0965">Cell junction</keyword>
<dbReference type="FunFam" id="2.30.42.10:FF:000057">
    <property type="entry name" value="multiple PDZ domain protein isoform X1"/>
    <property type="match status" value="1"/>
</dbReference>
<feature type="domain" description="PDZ" evidence="20">
    <location>
        <begin position="666"/>
        <end position="741"/>
    </location>
</feature>
<keyword evidence="5" id="KW-1003">Cell membrane</keyword>
<evidence type="ECO:0000256" key="16">
    <source>
        <dbReference type="ARBA" id="ARBA00057502"/>
    </source>
</evidence>
<comment type="subcellular location">
    <subcellularLocation>
        <location evidence="1">Apical cell membrane</location>
    </subcellularLocation>
    <subcellularLocation>
        <location evidence="3">Cell junction</location>
        <location evidence="3">Tight junction</location>
    </subcellularLocation>
    <subcellularLocation>
        <location evidence="2">Cell projection</location>
        <location evidence="2">Dendrite</location>
    </subcellularLocation>
    <subcellularLocation>
        <location evidence="15">Postsynaptic density</location>
    </subcellularLocation>
    <subcellularLocation>
        <location evidence="14">Synapse</location>
        <location evidence="14">Synaptosome</location>
    </subcellularLocation>
</comment>
<comment type="function">
    <text evidence="16">Member of the NMDAR signaling complex that may play a role in control of AMPAR potentiation and synaptic plasticity in excitatory synapses. Promotes clustering of HT2RC at the cell surface.</text>
</comment>
<evidence type="ECO:0000256" key="11">
    <source>
        <dbReference type="ARBA" id="ARBA00023018"/>
    </source>
</evidence>
<accession>A0A493SX52</accession>
<dbReference type="GO" id="GO:0016324">
    <property type="term" value="C:apical plasma membrane"/>
    <property type="evidence" value="ECO:0007669"/>
    <property type="project" value="UniProtKB-SubCell"/>
</dbReference>
<evidence type="ECO:0000259" key="20">
    <source>
        <dbReference type="PROSITE" id="PS50106"/>
    </source>
</evidence>
<keyword evidence="4" id="KW-0796">Tight junction</keyword>
<protein>
    <recommendedName>
        <fullName evidence="17">Multiple PDZ domain protein</fullName>
    </recommendedName>
    <alternativeName>
        <fullName evidence="18">Multi-PDZ domain protein 1</fullName>
    </alternativeName>
</protein>
<dbReference type="FunFam" id="2.30.42.10:FF:000089">
    <property type="entry name" value="multiple PDZ domain protein isoform X1"/>
    <property type="match status" value="1"/>
</dbReference>
<evidence type="ECO:0000256" key="19">
    <source>
        <dbReference type="SAM" id="MobiDB-lite"/>
    </source>
</evidence>
<reference evidence="22" key="3">
    <citation type="submission" date="2025-09" db="UniProtKB">
        <authorList>
            <consortium name="Ensembl"/>
        </authorList>
    </citation>
    <scope>IDENTIFICATION</scope>
</reference>
<dbReference type="CDD" id="cd06675">
    <property type="entry name" value="PDZ12_MUPP1-like"/>
    <property type="match status" value="1"/>
</dbReference>
<dbReference type="Gene3D" id="1.10.287.650">
    <property type="entry name" value="L27 domain"/>
    <property type="match status" value="1"/>
</dbReference>
<dbReference type="GO" id="GO:0030425">
    <property type="term" value="C:dendrite"/>
    <property type="evidence" value="ECO:0007669"/>
    <property type="project" value="UniProtKB-SubCell"/>
</dbReference>
<feature type="compositionally biased region" description="Polar residues" evidence="19">
    <location>
        <begin position="455"/>
        <end position="478"/>
    </location>
</feature>
<dbReference type="SMART" id="SM00569">
    <property type="entry name" value="L27"/>
    <property type="match status" value="1"/>
</dbReference>
<keyword evidence="8" id="KW-0771">Synaptosome</keyword>
<dbReference type="InterPro" id="IPR015132">
    <property type="entry name" value="L27_2"/>
</dbReference>
<evidence type="ECO:0000256" key="15">
    <source>
        <dbReference type="ARBA" id="ARBA00034105"/>
    </source>
</evidence>
<feature type="compositionally biased region" description="Polar residues" evidence="19">
    <location>
        <begin position="1453"/>
        <end position="1463"/>
    </location>
</feature>
<dbReference type="SMART" id="SM00228">
    <property type="entry name" value="PDZ"/>
    <property type="match status" value="13"/>
</dbReference>
<feature type="domain" description="L27" evidence="21">
    <location>
        <begin position="3"/>
        <end position="63"/>
    </location>
</feature>
<feature type="domain" description="PDZ" evidence="20">
    <location>
        <begin position="1480"/>
        <end position="1563"/>
    </location>
</feature>
<dbReference type="PROSITE" id="PS51022">
    <property type="entry name" value="L27"/>
    <property type="match status" value="1"/>
</dbReference>
<feature type="domain" description="PDZ" evidence="20">
    <location>
        <begin position="1839"/>
        <end position="1922"/>
    </location>
</feature>
<dbReference type="Pfam" id="PF16667">
    <property type="entry name" value="MPDZ_u10"/>
    <property type="match status" value="1"/>
</dbReference>
<feature type="domain" description="PDZ" evidence="20">
    <location>
        <begin position="1714"/>
        <end position="1800"/>
    </location>
</feature>
<organism evidence="22 23">
    <name type="scientific">Anas platyrhynchos platyrhynchos</name>
    <name type="common">Northern mallard</name>
    <dbReference type="NCBI Taxonomy" id="8840"/>
    <lineage>
        <taxon>Eukaryota</taxon>
        <taxon>Metazoa</taxon>
        <taxon>Chordata</taxon>
        <taxon>Craniata</taxon>
        <taxon>Vertebrata</taxon>
        <taxon>Euteleostomi</taxon>
        <taxon>Archelosauria</taxon>
        <taxon>Archosauria</taxon>
        <taxon>Dinosauria</taxon>
        <taxon>Saurischia</taxon>
        <taxon>Theropoda</taxon>
        <taxon>Coelurosauria</taxon>
        <taxon>Aves</taxon>
        <taxon>Neognathae</taxon>
        <taxon>Galloanserae</taxon>
        <taxon>Anseriformes</taxon>
        <taxon>Anatidae</taxon>
        <taxon>Anatinae</taxon>
        <taxon>Anas</taxon>
    </lineage>
</organism>
<feature type="domain" description="PDZ" evidence="20">
    <location>
        <begin position="1038"/>
        <end position="1126"/>
    </location>
</feature>
<feature type="compositionally biased region" description="Polar residues" evidence="19">
    <location>
        <begin position="1420"/>
        <end position="1429"/>
    </location>
</feature>
<dbReference type="FunFam" id="2.30.42.10:FF:000072">
    <property type="entry name" value="multiple PDZ domain protein isoform X1"/>
    <property type="match status" value="1"/>
</dbReference>
<evidence type="ECO:0000256" key="18">
    <source>
        <dbReference type="ARBA" id="ARBA00075678"/>
    </source>
</evidence>
<keyword evidence="11" id="KW-0770">Synapse</keyword>
<dbReference type="GO" id="GO:0014069">
    <property type="term" value="C:postsynaptic density"/>
    <property type="evidence" value="ECO:0007669"/>
    <property type="project" value="UniProtKB-SubCell"/>
</dbReference>
<dbReference type="CDD" id="cd06669">
    <property type="entry name" value="PDZ5_MUPP1-like"/>
    <property type="match status" value="1"/>
</dbReference>
<dbReference type="Ensembl" id="ENSAPLT00000029758.1">
    <property type="protein sequence ID" value="ENSAPLP00000018068.1"/>
    <property type="gene ID" value="ENSAPLG00000013686.2"/>
</dbReference>
<dbReference type="PROSITE" id="PS50106">
    <property type="entry name" value="PDZ"/>
    <property type="match status" value="13"/>
</dbReference>
<dbReference type="CDD" id="cd06791">
    <property type="entry name" value="PDZ3_MUPP1-like"/>
    <property type="match status" value="1"/>
</dbReference>
<evidence type="ECO:0000256" key="9">
    <source>
        <dbReference type="ARBA" id="ARBA00022737"/>
    </source>
</evidence>
<feature type="domain" description="PDZ" evidence="20">
    <location>
        <begin position="1335"/>
        <end position="1416"/>
    </location>
</feature>
<dbReference type="InterPro" id="IPR004172">
    <property type="entry name" value="L27_dom"/>
</dbReference>
<feature type="domain" description="PDZ" evidence="20">
    <location>
        <begin position="342"/>
        <end position="428"/>
    </location>
</feature>
<sequence>MLETIDTHRALQAVERLQAKLRDRGDIANEEKLSLLKSVLQSPLFNQILNLQTSVQQLRDQNGSPANVLEASMRSITPQINGKSSSDDFEQLVRSMSQGRLVETIELIKPLSGGLGFSVVGLKSENRGELGIFVQEIQEGSVAHRDGKLKEADQILAINGQALDQTITHQQAISILQKAKDNVQLVVARGSFPQLISPVVSRSPSAASTVSAHSNPVHWQHVETIELVNDGSGLGFGIVGGKSTGVIVKTILPGGVADQHGRLCSGDHILKIGDTDLAGMSSEQVAQVLRQCGNRVKLVIARGPVEEPPPPAVPPGTPIPISTPEKQADASVDNCEDGEKFNVELTKNIQGLGITIAGYIGDKTSEPSGIFVKSITKGSAVEHDGRIHVGDQIIVVDGTNLQGFTNQQAVDVLRHTGQTVRLTLIRRGLKQENHIQPQEEFNAAVERDLLLPTMDSGTAKDNSETEQGSPSLPCSPSAINIGEDIKQQETDFQLTTTEEAATKAKWQRIMGSDYEIVVAVVSKFSESSGLGISLEATVGHHFIRSILPEGPVGRSGKLFSGDELLEVNEISLLGENHKDVVNILKELPIKVTMVCCRPVAPPISHPEVLDGISLSEVQLTEKAHVELGFIGSSDTEGTTLEMADESQSMEEVQSSSLAMWETEVQHIDLEKGSMGLGFSILDYQDPVDPANTVIVIRSLVPGGVAEQDGRLLPGDRLMFVNDINLENGSLEEAVQALKGAPTGTVKIGVAKPLPAVGDEFLNVAADYHISNKNLYNMDLSERVREQKSVSGKNLETAAAFTKKDLPLDVSVINQNENENTEAWAASQTTTEFAQSTSLATTMQLDGTGKDQVLSMEKSCSVSVEGSSTTPNSVKNIYEKTITIAKGNSSLGMTVSSNKDGSGMIVRSVIHGGSISRDGRIGVGDCILSINEESTTNLTNAQARAMLRRHSLIGPDIKSSPAPADDQALFYVITYVPAENLEEYRASLEQQTEETVPIELFPSHTVSREIPELPEREEGEGEESELQNATFSNWNQPRKVELWREPSKSLGISIVGGRGMGSRLSNGEVMRGIFIKHILEDSPAGKNGTLKTGDRIVEVDGIDLRDASHEQAVEAIRKAGNPVVFMVQSIISRPRAFSQSDSEPEKTSFCNLPLPPPPAFSGMSCDVTQSSSSKVQEDVEKEDEFGYSWKKIMQRYGNLPGELHMIELEKGRTGLGLSLAGNKDRSRMSVFIVGIDPNGAAGKDGRLQIADELLEINGQMLYGRTHQNASSIIKCAPSKVKIIFIRNKDAVNQMAVCPTKSIESCTSGTLQNQEIDPSAGNSSVSSDFSSYKNIQYVELPKDQGGLGIAISEEDTINGVVIKSLTDHGAAAKDGRIKVGDQILAVDDEIVVGYPVEKFISLLKTSKTMVRLTINSAEAGSLTTASVSTTPAERRNIQPPATVPPSSSPEPEAVKNTSRSSTPATLASDPATCPIIPGCETTIDISKGRTGLGLSIVGGADTLLGAIIIHEVYEEGAASKDGRLWAGDQILEVNGIDLRNATHDEAINVLRQTPQKVRLTVYRDEAQYKEEDMYDVLIIELQKKPGKGLGLSIVGKRNDTGVFVSDIVKGGIADTDGRLMQGDQILTVNGEDVRNANQEAVAALLKCSLGTVRLEVGRIKAGPFHSERRTSQSSQVSEGSGSLSSFSFPASGSSAPEVFESGLKKTSASEIQGLRTVEIKKGPADSLGVSIAGGVGSPLGDVPIFIAMMHPNGVAAQTQKLRVGDRIVSICGTSTEGMTHSQAVSVLKNASGTIELQVVAGGDVSVITGQQQEPPTSSLTFAGLTSTSIFQDDLGPPQYKTITLDRGPDGLGFSIVGGYGSPHGDLPIYVKTVFAKGAAAEDGRLKRGDQIIAVNGQSLEGVTHEEAVAILKRTKGTVTLTVLS</sequence>
<feature type="domain" description="PDZ" evidence="20">
    <location>
        <begin position="1576"/>
        <end position="1658"/>
    </location>
</feature>
<dbReference type="FunFam" id="2.30.42.10:FF:000110">
    <property type="entry name" value="multiple PDZ domain protein isoform X2"/>
    <property type="match status" value="1"/>
</dbReference>
<dbReference type="FunFam" id="2.30.42.10:FF:000038">
    <property type="entry name" value="Multiple PDZ domain protein isoform X1"/>
    <property type="match status" value="1"/>
</dbReference>
<keyword evidence="23" id="KW-1185">Reference proteome</keyword>
<dbReference type="CDD" id="cd06674">
    <property type="entry name" value="PDZ11_MUPP1-PDZ9_PATJ-like"/>
    <property type="match status" value="1"/>
</dbReference>
<evidence type="ECO:0000256" key="14">
    <source>
        <dbReference type="ARBA" id="ARBA00034102"/>
    </source>
</evidence>
<dbReference type="CDD" id="cd10817">
    <property type="entry name" value="PDZ9_MUPP1-like"/>
    <property type="match status" value="1"/>
</dbReference>
<feature type="domain" description="PDZ" evidence="20">
    <location>
        <begin position="518"/>
        <end position="599"/>
    </location>
</feature>
<dbReference type="InterPro" id="IPR036892">
    <property type="entry name" value="L27_dom_sf"/>
</dbReference>
<feature type="compositionally biased region" description="Low complexity" evidence="19">
    <location>
        <begin position="1669"/>
        <end position="1689"/>
    </location>
</feature>
<evidence type="ECO:0000256" key="12">
    <source>
        <dbReference type="ARBA" id="ARBA00023136"/>
    </source>
</evidence>
<evidence type="ECO:0000313" key="23">
    <source>
        <dbReference type="Proteomes" id="UP000016666"/>
    </source>
</evidence>
<evidence type="ECO:0000256" key="8">
    <source>
        <dbReference type="ARBA" id="ARBA00022599"/>
    </source>
</evidence>
<feature type="region of interest" description="Disordered" evidence="19">
    <location>
        <begin position="1663"/>
        <end position="1689"/>
    </location>
</feature>
<keyword evidence="13" id="KW-0966">Cell projection</keyword>
<keyword evidence="9" id="KW-0677">Repeat</keyword>
<dbReference type="CDD" id="cd06668">
    <property type="entry name" value="PDZ4_MUPP1-like"/>
    <property type="match status" value="1"/>
</dbReference>
<evidence type="ECO:0000256" key="7">
    <source>
        <dbReference type="ARBA" id="ARBA00022553"/>
    </source>
</evidence>
<evidence type="ECO:0000256" key="17">
    <source>
        <dbReference type="ARBA" id="ARBA00073626"/>
    </source>
</evidence>
<feature type="domain" description="PDZ" evidence="20">
    <location>
        <begin position="104"/>
        <end position="191"/>
    </location>
</feature>
<evidence type="ECO:0000256" key="1">
    <source>
        <dbReference type="ARBA" id="ARBA00004221"/>
    </source>
</evidence>
<dbReference type="InterPro" id="IPR036034">
    <property type="entry name" value="PDZ_sf"/>
</dbReference>
<name>A0A493SX52_ANAPP</name>
<dbReference type="InterPro" id="IPR001478">
    <property type="entry name" value="PDZ"/>
</dbReference>
<reference evidence="22 23" key="1">
    <citation type="submission" date="2017-10" db="EMBL/GenBank/DDBJ databases">
        <title>A new Pekin duck reference genome.</title>
        <authorList>
            <person name="Hou Z.-C."/>
            <person name="Zhou Z.-K."/>
            <person name="Zhu F."/>
            <person name="Hou S.-S."/>
        </authorList>
    </citation>
    <scope>NUCLEOTIDE SEQUENCE [LARGE SCALE GENOMIC DNA]</scope>
</reference>
<evidence type="ECO:0000256" key="13">
    <source>
        <dbReference type="ARBA" id="ARBA00023273"/>
    </source>
</evidence>
<dbReference type="Pfam" id="PF00595">
    <property type="entry name" value="PDZ"/>
    <property type="match status" value="13"/>
</dbReference>
<evidence type="ECO:0000313" key="22">
    <source>
        <dbReference type="Ensembl" id="ENSAPLP00000018068.1"/>
    </source>
</evidence>
<feature type="region of interest" description="Disordered" evidence="19">
    <location>
        <begin position="454"/>
        <end position="478"/>
    </location>
</feature>
<dbReference type="FunFam" id="2.30.42.10:FF:000093">
    <property type="entry name" value="multiple PDZ domain protein isoform X1"/>
    <property type="match status" value="1"/>
</dbReference>
<dbReference type="SUPFAM" id="SSF50156">
    <property type="entry name" value="PDZ domain-like"/>
    <property type="match status" value="13"/>
</dbReference>
<reference evidence="22" key="2">
    <citation type="submission" date="2025-08" db="UniProtKB">
        <authorList>
            <consortium name="Ensembl"/>
        </authorList>
    </citation>
    <scope>IDENTIFICATION</scope>
</reference>
<keyword evidence="7" id="KW-0597">Phosphoprotein</keyword>
<feature type="domain" description="PDZ" evidence="20">
    <location>
        <begin position="224"/>
        <end position="304"/>
    </location>
</feature>
<dbReference type="CDD" id="cd06676">
    <property type="entry name" value="PDZ13_MUPP1-like"/>
    <property type="match status" value="1"/>
</dbReference>
<dbReference type="FunFam" id="2.30.42.10:FF:000051">
    <property type="entry name" value="Multiple PDZ domain protein isoform X1"/>
    <property type="match status" value="1"/>
</dbReference>
<dbReference type="CDD" id="cd06673">
    <property type="entry name" value="PDZ10_MUPP1-PDZ8_PATJ-like"/>
    <property type="match status" value="1"/>
</dbReference>
<dbReference type="PANTHER" id="PTHR19964:SF10">
    <property type="entry name" value="MULTIPLE PDZ DOMAIN PROTEIN"/>
    <property type="match status" value="1"/>
</dbReference>
<dbReference type="CDD" id="cd06672">
    <property type="entry name" value="PDZ8_MUPP1-PDZ7_PATJ-PDZ2_INAD-like"/>
    <property type="match status" value="1"/>
</dbReference>
<feature type="domain" description="PDZ" evidence="20">
    <location>
        <begin position="1204"/>
        <end position="1287"/>
    </location>
</feature>
<dbReference type="CDD" id="cd06671">
    <property type="entry name" value="PDZ7_MUPP1-PD6_PATJ-like"/>
    <property type="match status" value="1"/>
</dbReference>
<dbReference type="CDD" id="cd06670">
    <property type="entry name" value="PDZ6_MUPP1-like"/>
    <property type="match status" value="1"/>
</dbReference>
<evidence type="ECO:0000256" key="10">
    <source>
        <dbReference type="ARBA" id="ARBA00022949"/>
    </source>
</evidence>
<evidence type="ECO:0000256" key="2">
    <source>
        <dbReference type="ARBA" id="ARBA00004279"/>
    </source>
</evidence>
<dbReference type="InterPro" id="IPR051342">
    <property type="entry name" value="PDZ_scaffold"/>
</dbReference>
<dbReference type="PANTHER" id="PTHR19964">
    <property type="entry name" value="MULTIPLE PDZ DOMAIN PROTEIN"/>
    <property type="match status" value="1"/>
</dbReference>